<comment type="caution">
    <text evidence="2">The sequence shown here is derived from an EMBL/GenBank/DDBJ whole genome shotgun (WGS) entry which is preliminary data.</text>
</comment>
<sequence length="77" mass="8802">MVRRSKCYANSHAEPFWSHFKVKLLDGGHFHDLAEAKLEVSHHIACNNAERRHSALDYLALNQFVIQLNNTSLLCLA</sequence>
<organism evidence="2 3">
    <name type="scientific">Hymenobacter saemangeumensis</name>
    <dbReference type="NCBI Taxonomy" id="1084522"/>
    <lineage>
        <taxon>Bacteria</taxon>
        <taxon>Pseudomonadati</taxon>
        <taxon>Bacteroidota</taxon>
        <taxon>Cytophagia</taxon>
        <taxon>Cytophagales</taxon>
        <taxon>Hymenobacteraceae</taxon>
        <taxon>Hymenobacter</taxon>
    </lineage>
</organism>
<dbReference type="InterPro" id="IPR001584">
    <property type="entry name" value="Integrase_cat-core"/>
</dbReference>
<name>A0ABP8IR35_9BACT</name>
<feature type="domain" description="Integrase catalytic" evidence="1">
    <location>
        <begin position="2"/>
        <end position="59"/>
    </location>
</feature>
<gene>
    <name evidence="2" type="ORF">GCM10023185_40160</name>
</gene>
<keyword evidence="3" id="KW-1185">Reference proteome</keyword>
<accession>A0ABP8IR35</accession>
<reference evidence="3" key="1">
    <citation type="journal article" date="2019" name="Int. J. Syst. Evol. Microbiol.">
        <title>The Global Catalogue of Microorganisms (GCM) 10K type strain sequencing project: providing services to taxonomists for standard genome sequencing and annotation.</title>
        <authorList>
            <consortium name="The Broad Institute Genomics Platform"/>
            <consortium name="The Broad Institute Genome Sequencing Center for Infectious Disease"/>
            <person name="Wu L."/>
            <person name="Ma J."/>
        </authorList>
    </citation>
    <scope>NUCLEOTIDE SEQUENCE [LARGE SCALE GENOMIC DNA]</scope>
    <source>
        <strain evidence="3">JCM 17923</strain>
    </source>
</reference>
<evidence type="ECO:0000313" key="3">
    <source>
        <dbReference type="Proteomes" id="UP001501153"/>
    </source>
</evidence>
<dbReference type="RefSeq" id="WP_425556425.1">
    <property type="nucleotide sequence ID" value="NZ_BAABGZ010000078.1"/>
</dbReference>
<proteinExistence type="predicted"/>
<dbReference type="Proteomes" id="UP001501153">
    <property type="component" value="Unassembled WGS sequence"/>
</dbReference>
<dbReference type="Pfam" id="PF13683">
    <property type="entry name" value="rve_3"/>
    <property type="match status" value="1"/>
</dbReference>
<dbReference type="EMBL" id="BAABGZ010000078">
    <property type="protein sequence ID" value="GAA4367891.1"/>
    <property type="molecule type" value="Genomic_DNA"/>
</dbReference>
<evidence type="ECO:0000259" key="1">
    <source>
        <dbReference type="Pfam" id="PF13683"/>
    </source>
</evidence>
<evidence type="ECO:0000313" key="2">
    <source>
        <dbReference type="EMBL" id="GAA4367891.1"/>
    </source>
</evidence>
<protein>
    <recommendedName>
        <fullName evidence="1">Integrase catalytic domain-containing protein</fullName>
    </recommendedName>
</protein>